<comment type="caution">
    <text evidence="1">The sequence shown here is derived from an EMBL/GenBank/DDBJ whole genome shotgun (WGS) entry which is preliminary data.</text>
</comment>
<dbReference type="EMBL" id="PKMF04000046">
    <property type="protein sequence ID" value="KAK7855366.1"/>
    <property type="molecule type" value="Genomic_DNA"/>
</dbReference>
<reference evidence="1 2" key="1">
    <citation type="journal article" date="2018" name="Sci. Data">
        <title>The draft genome sequence of cork oak.</title>
        <authorList>
            <person name="Ramos A.M."/>
            <person name="Usie A."/>
            <person name="Barbosa P."/>
            <person name="Barros P.M."/>
            <person name="Capote T."/>
            <person name="Chaves I."/>
            <person name="Simoes F."/>
            <person name="Abreu I."/>
            <person name="Carrasquinho I."/>
            <person name="Faro C."/>
            <person name="Guimaraes J.B."/>
            <person name="Mendonca D."/>
            <person name="Nobrega F."/>
            <person name="Rodrigues L."/>
            <person name="Saibo N.J.M."/>
            <person name="Varela M.C."/>
            <person name="Egas C."/>
            <person name="Matos J."/>
            <person name="Miguel C.M."/>
            <person name="Oliveira M.M."/>
            <person name="Ricardo C.P."/>
            <person name="Goncalves S."/>
        </authorList>
    </citation>
    <scope>NUCLEOTIDE SEQUENCE [LARGE SCALE GENOMIC DNA]</scope>
    <source>
        <strain evidence="2">cv. HL8</strain>
    </source>
</reference>
<evidence type="ECO:0000313" key="1">
    <source>
        <dbReference type="EMBL" id="KAK7855366.1"/>
    </source>
</evidence>
<proteinExistence type="predicted"/>
<dbReference type="Proteomes" id="UP000237347">
    <property type="component" value="Unassembled WGS sequence"/>
</dbReference>
<sequence>MYDTLIYATDTKFRKYAGTINLEILTRNFFPIIKVPESSITRTAEFGLRLTDSFLKLNDVGGLETCKEALIESTIWAKKYPQFFTSRLIDAAKVWKLMGDWGIKKEPGCRWIDEPKLGFSRTLGFVAITGSRIFCLPIILRKVTVKTESPVLHLFFFAAPWWEFIKWTIMPTIGPTTQTYNYLETTFRKLRRGRYMSFSLQSGFSLEKMV</sequence>
<organism evidence="1 2">
    <name type="scientific">Quercus suber</name>
    <name type="common">Cork oak</name>
    <dbReference type="NCBI Taxonomy" id="58331"/>
    <lineage>
        <taxon>Eukaryota</taxon>
        <taxon>Viridiplantae</taxon>
        <taxon>Streptophyta</taxon>
        <taxon>Embryophyta</taxon>
        <taxon>Tracheophyta</taxon>
        <taxon>Spermatophyta</taxon>
        <taxon>Magnoliopsida</taxon>
        <taxon>eudicotyledons</taxon>
        <taxon>Gunneridae</taxon>
        <taxon>Pentapetalae</taxon>
        <taxon>rosids</taxon>
        <taxon>fabids</taxon>
        <taxon>Fagales</taxon>
        <taxon>Fagaceae</taxon>
        <taxon>Quercus</taxon>
    </lineage>
</organism>
<name>A0AAW0LY84_QUESU</name>
<keyword evidence="2" id="KW-1185">Reference proteome</keyword>
<accession>A0AAW0LY84</accession>
<dbReference type="AlphaFoldDB" id="A0AAW0LY84"/>
<evidence type="ECO:0000313" key="2">
    <source>
        <dbReference type="Proteomes" id="UP000237347"/>
    </source>
</evidence>
<protein>
    <submittedName>
        <fullName evidence="1">Uncharacterized protein</fullName>
    </submittedName>
</protein>
<gene>
    <name evidence="1" type="ORF">CFP56_028243</name>
</gene>